<dbReference type="PANTHER" id="PTHR46780">
    <property type="entry name" value="PROTEIN EVA-1"/>
    <property type="match status" value="1"/>
</dbReference>
<feature type="domain" description="SUEL-type lectin" evidence="4">
    <location>
        <begin position="44"/>
        <end position="138"/>
    </location>
</feature>
<evidence type="ECO:0000259" key="4">
    <source>
        <dbReference type="PROSITE" id="PS50228"/>
    </source>
</evidence>
<dbReference type="CDD" id="cd22829">
    <property type="entry name" value="Gal_Rha_Lectin_EVA1_EVA1C_rpt2"/>
    <property type="match status" value="1"/>
</dbReference>
<accession>A0A7E4W1C3</accession>
<dbReference type="PROSITE" id="PS50228">
    <property type="entry name" value="SUEL_LECTIN"/>
    <property type="match status" value="2"/>
</dbReference>
<dbReference type="GO" id="GO:0030246">
    <property type="term" value="F:carbohydrate binding"/>
    <property type="evidence" value="ECO:0007669"/>
    <property type="project" value="InterPro"/>
</dbReference>
<feature type="region of interest" description="Disordered" evidence="1">
    <location>
        <begin position="263"/>
        <end position="294"/>
    </location>
</feature>
<feature type="transmembrane region" description="Helical" evidence="2">
    <location>
        <begin position="373"/>
        <end position="394"/>
    </location>
</feature>
<keyword evidence="2" id="KW-0812">Transmembrane</keyword>
<feature type="domain" description="SUEL-type lectin" evidence="4">
    <location>
        <begin position="147"/>
        <end position="243"/>
    </location>
</feature>
<proteinExistence type="predicted"/>
<dbReference type="Gene3D" id="2.60.120.740">
    <property type="match status" value="2"/>
</dbReference>
<dbReference type="WBParaSite" id="Pan_g4940.t1">
    <property type="protein sequence ID" value="Pan_g4940.t1"/>
    <property type="gene ID" value="Pan_g4940"/>
</dbReference>
<keyword evidence="5" id="KW-1185">Reference proteome</keyword>
<feature type="compositionally biased region" description="Basic and acidic residues" evidence="1">
    <location>
        <begin position="275"/>
        <end position="285"/>
    </location>
</feature>
<evidence type="ECO:0000256" key="2">
    <source>
        <dbReference type="SAM" id="Phobius"/>
    </source>
</evidence>
<evidence type="ECO:0000313" key="5">
    <source>
        <dbReference type="Proteomes" id="UP000492821"/>
    </source>
</evidence>
<organism evidence="5 6">
    <name type="scientific">Panagrellus redivivus</name>
    <name type="common">Microworm</name>
    <dbReference type="NCBI Taxonomy" id="6233"/>
    <lineage>
        <taxon>Eukaryota</taxon>
        <taxon>Metazoa</taxon>
        <taxon>Ecdysozoa</taxon>
        <taxon>Nematoda</taxon>
        <taxon>Chromadorea</taxon>
        <taxon>Rhabditida</taxon>
        <taxon>Tylenchina</taxon>
        <taxon>Panagrolaimomorpha</taxon>
        <taxon>Panagrolaimoidea</taxon>
        <taxon>Panagrolaimidae</taxon>
        <taxon>Panagrellus</taxon>
    </lineage>
</organism>
<keyword evidence="2" id="KW-0472">Membrane</keyword>
<dbReference type="AlphaFoldDB" id="A0A7E4W1C3"/>
<evidence type="ECO:0000256" key="3">
    <source>
        <dbReference type="SAM" id="SignalP"/>
    </source>
</evidence>
<dbReference type="Proteomes" id="UP000492821">
    <property type="component" value="Unassembled WGS sequence"/>
</dbReference>
<dbReference type="InterPro" id="IPR043159">
    <property type="entry name" value="Lectin_gal-bd_sf"/>
</dbReference>
<keyword evidence="3" id="KW-0732">Signal</keyword>
<feature type="signal peptide" evidence="3">
    <location>
        <begin position="1"/>
        <end position="17"/>
    </location>
</feature>
<protein>
    <submittedName>
        <fullName evidence="6">SUEL-type lectin domain-containing protein</fullName>
    </submittedName>
</protein>
<dbReference type="CDD" id="cd22828">
    <property type="entry name" value="Gal_Rha_Lectin_EVA1_EVA1C_rpt1"/>
    <property type="match status" value="1"/>
</dbReference>
<reference evidence="6" key="2">
    <citation type="submission" date="2020-10" db="UniProtKB">
        <authorList>
            <consortium name="WormBaseParasite"/>
        </authorList>
    </citation>
    <scope>IDENTIFICATION</scope>
</reference>
<keyword evidence="2" id="KW-1133">Transmembrane helix</keyword>
<reference evidence="5" key="1">
    <citation type="journal article" date="2013" name="Genetics">
        <title>The draft genome and transcriptome of Panagrellus redivivus are shaped by the harsh demands of a free-living lifestyle.</title>
        <authorList>
            <person name="Srinivasan J."/>
            <person name="Dillman A.R."/>
            <person name="Macchietto M.G."/>
            <person name="Heikkinen L."/>
            <person name="Lakso M."/>
            <person name="Fracchia K.M."/>
            <person name="Antoshechkin I."/>
            <person name="Mortazavi A."/>
            <person name="Wong G."/>
            <person name="Sternberg P.W."/>
        </authorList>
    </citation>
    <scope>NUCLEOTIDE SEQUENCE [LARGE SCALE GENOMIC DNA]</scope>
    <source>
        <strain evidence="5">MT8872</strain>
    </source>
</reference>
<name>A0A7E4W1C3_PANRE</name>
<dbReference type="InterPro" id="IPR000922">
    <property type="entry name" value="Lectin_gal-bd_dom"/>
</dbReference>
<sequence>MLLYSLLATIIVAATQAQHSSFSVKPEIIEALMIESLRHNLVQACDGEKITLHCPRNTHILIENVFYGRLVPSKDLCPSPSANPLTEDTSCVVSQAHSKITDLCRNKRKCRVLVKSSFFDSDPCSATSKYLQISYKCKPISFEDQNFCEGSQMQLSCKQNKRLSVYSANYGRLASGHSMQCPSHPAFDEKQKVYQDCVSDVLPQVLQKCHAQTDCTIDVEDKFLGSPCPQGVRKYLSLIFMCVNDEVFSEAAVKGNLESMRELERELESQAPKKPTADRMAKDEPPSLFRPPSVHLGARLPSDGGLESVAVADSAFVPADNGFDAVPGYGDESIRVAPASEEDFDDDRLPNAVGFANDVLTITDYIKENKEKALLYFLLSVASGVALLLCACIYQQIKRSKAPRQRQIPAMKSPELNSLIGGSSANTSPMFFDSDTHSRLGLDMGEGHYMRFSHVTPPRAPPSLHYYT</sequence>
<evidence type="ECO:0000313" key="6">
    <source>
        <dbReference type="WBParaSite" id="Pan_g4940.t1"/>
    </source>
</evidence>
<evidence type="ECO:0000256" key="1">
    <source>
        <dbReference type="SAM" id="MobiDB-lite"/>
    </source>
</evidence>
<feature type="chain" id="PRO_5028980002" evidence="3">
    <location>
        <begin position="18"/>
        <end position="468"/>
    </location>
</feature>
<dbReference type="Pfam" id="PF02140">
    <property type="entry name" value="SUEL_Lectin"/>
    <property type="match status" value="2"/>
</dbReference>